<feature type="non-terminal residue" evidence="1">
    <location>
        <position position="1"/>
    </location>
</feature>
<proteinExistence type="predicted"/>
<name>A0A371HZG8_MUCPR</name>
<dbReference type="EMBL" id="QJKJ01001326">
    <property type="protein sequence ID" value="RDY08190.1"/>
    <property type="molecule type" value="Genomic_DNA"/>
</dbReference>
<organism evidence="1 2">
    <name type="scientific">Mucuna pruriens</name>
    <name type="common">Velvet bean</name>
    <name type="synonym">Dolichos pruriens</name>
    <dbReference type="NCBI Taxonomy" id="157652"/>
    <lineage>
        <taxon>Eukaryota</taxon>
        <taxon>Viridiplantae</taxon>
        <taxon>Streptophyta</taxon>
        <taxon>Embryophyta</taxon>
        <taxon>Tracheophyta</taxon>
        <taxon>Spermatophyta</taxon>
        <taxon>Magnoliopsida</taxon>
        <taxon>eudicotyledons</taxon>
        <taxon>Gunneridae</taxon>
        <taxon>Pentapetalae</taxon>
        <taxon>rosids</taxon>
        <taxon>fabids</taxon>
        <taxon>Fabales</taxon>
        <taxon>Fabaceae</taxon>
        <taxon>Papilionoideae</taxon>
        <taxon>50 kb inversion clade</taxon>
        <taxon>NPAAA clade</taxon>
        <taxon>indigoferoid/millettioid clade</taxon>
        <taxon>Phaseoleae</taxon>
        <taxon>Mucuna</taxon>
    </lineage>
</organism>
<dbReference type="AlphaFoldDB" id="A0A371HZG8"/>
<dbReference type="Proteomes" id="UP000257109">
    <property type="component" value="Unassembled WGS sequence"/>
</dbReference>
<comment type="caution">
    <text evidence="1">The sequence shown here is derived from an EMBL/GenBank/DDBJ whole genome shotgun (WGS) entry which is preliminary data.</text>
</comment>
<keyword evidence="2" id="KW-1185">Reference proteome</keyword>
<gene>
    <name evidence="1" type="ORF">CR513_07608</name>
</gene>
<evidence type="ECO:0000313" key="2">
    <source>
        <dbReference type="Proteomes" id="UP000257109"/>
    </source>
</evidence>
<protein>
    <submittedName>
        <fullName evidence="1">Uncharacterized protein</fullName>
    </submittedName>
</protein>
<evidence type="ECO:0000313" key="1">
    <source>
        <dbReference type="EMBL" id="RDY08190.1"/>
    </source>
</evidence>
<accession>A0A371HZG8</accession>
<sequence>MIVFRSSGSLHPFDPEIEKTLNRIRKSKNMHIGHNSSSNVSSINVTDDFEIKPNFADNPLYEPDPIENNNNRMLKELVTLDLEPAQTYELKFGLIHLLPKFHGLVGEDSYKHLKEFHVVCSTMRPDKRLVVSIAGDVHYVEENEENVPREVLLGIQNSGHPEGDLWNLATLRGNVTPVLGKV</sequence>
<reference evidence="1" key="1">
    <citation type="submission" date="2018-05" db="EMBL/GenBank/DDBJ databases">
        <title>Draft genome of Mucuna pruriens seed.</title>
        <authorList>
            <person name="Nnadi N.E."/>
            <person name="Vos R."/>
            <person name="Hasami M.H."/>
            <person name="Devisetty U.K."/>
            <person name="Aguiy J.C."/>
        </authorList>
    </citation>
    <scope>NUCLEOTIDE SEQUENCE [LARGE SCALE GENOMIC DNA]</scope>
    <source>
        <strain evidence="1">JCA_2017</strain>
    </source>
</reference>